<feature type="transmembrane region" description="Helical" evidence="1">
    <location>
        <begin position="21"/>
        <end position="44"/>
    </location>
</feature>
<evidence type="ECO:0000256" key="1">
    <source>
        <dbReference type="SAM" id="Phobius"/>
    </source>
</evidence>
<dbReference type="InterPro" id="IPR009936">
    <property type="entry name" value="DUF1468"/>
</dbReference>
<keyword evidence="1" id="KW-0812">Transmembrane</keyword>
<keyword evidence="4" id="KW-1185">Reference proteome</keyword>
<name>B6J9Z5_AFIC5</name>
<dbReference type="EMBL" id="CP002826">
    <property type="protein sequence ID" value="AEI05166.1"/>
    <property type="molecule type" value="Genomic_DNA"/>
</dbReference>
<dbReference type="Proteomes" id="UP000007730">
    <property type="component" value="Chromosome"/>
</dbReference>
<feature type="transmembrane region" description="Helical" evidence="1">
    <location>
        <begin position="50"/>
        <end position="70"/>
    </location>
</feature>
<feature type="transmembrane region" description="Helical" evidence="1">
    <location>
        <begin position="91"/>
        <end position="124"/>
    </location>
</feature>
<proteinExistence type="predicted"/>
<dbReference type="OrthoDB" id="6183775at2"/>
<sequence>MTEEASHAQSDGPAHRSVEMGVAIACALFGIITIIGSLQVGIGWGPSGPLSGFFPFYLGILIVLSSLMNLKSAMSIDTVRQFATWPQLGQVLKVIVPTTIYTVVLPYTGIYVASVVLIAGFMIWIGKYTWYKAVFLGFAVPAAFYVMFEKWFLVPLPKGPIEYWLGL</sequence>
<keyword evidence="1" id="KW-1133">Transmembrane helix</keyword>
<evidence type="ECO:0000313" key="4">
    <source>
        <dbReference type="Proteomes" id="UP000007730"/>
    </source>
</evidence>
<dbReference type="STRING" id="504832.OCA5_c04410"/>
<dbReference type="KEGG" id="oca:OCAR_4065"/>
<dbReference type="RefSeq" id="WP_012561248.1">
    <property type="nucleotide sequence ID" value="NC_011386.1"/>
</dbReference>
<dbReference type="eggNOG" id="ENOG5032FF5">
    <property type="taxonomic scope" value="Bacteria"/>
</dbReference>
<dbReference type="AlphaFoldDB" id="B6J9Z5"/>
<gene>
    <name evidence="3" type="ordered locus">OCA5_c04410</name>
</gene>
<dbReference type="HOGENOM" id="CLU_110735_4_0_5"/>
<keyword evidence="1" id="KW-0472">Membrane</keyword>
<protein>
    <recommendedName>
        <fullName evidence="2">DUF1468 domain-containing protein</fullName>
    </recommendedName>
</protein>
<dbReference type="PATRIC" id="fig|504832.7.peg.464"/>
<feature type="transmembrane region" description="Helical" evidence="1">
    <location>
        <begin position="130"/>
        <end position="148"/>
    </location>
</feature>
<dbReference type="KEGG" id="ocg:OCA5_c04410"/>
<evidence type="ECO:0000259" key="2">
    <source>
        <dbReference type="Pfam" id="PF07331"/>
    </source>
</evidence>
<dbReference type="Pfam" id="PF07331">
    <property type="entry name" value="TctB"/>
    <property type="match status" value="1"/>
</dbReference>
<organism evidence="3 4">
    <name type="scientific">Afipia carboxidovorans (strain ATCC 49405 / DSM 1227 / KCTC 32145 / OM5)</name>
    <name type="common">Oligotropha carboxidovorans</name>
    <dbReference type="NCBI Taxonomy" id="504832"/>
    <lineage>
        <taxon>Bacteria</taxon>
        <taxon>Pseudomonadati</taxon>
        <taxon>Pseudomonadota</taxon>
        <taxon>Alphaproteobacteria</taxon>
        <taxon>Hyphomicrobiales</taxon>
        <taxon>Nitrobacteraceae</taxon>
        <taxon>Afipia</taxon>
    </lineage>
</organism>
<feature type="domain" description="DUF1468" evidence="2">
    <location>
        <begin position="22"/>
        <end position="157"/>
    </location>
</feature>
<evidence type="ECO:0000313" key="3">
    <source>
        <dbReference type="EMBL" id="AEI05166.1"/>
    </source>
</evidence>
<accession>B6J9Z5</accession>
<reference evidence="3 4" key="1">
    <citation type="journal article" date="2011" name="J. Bacteriol.">
        <title>Complete genome sequences of the chemolithoautotrophic Oligotropha carboxidovorans strains OM4 and OM5.</title>
        <authorList>
            <person name="Volland S."/>
            <person name="Rachinger M."/>
            <person name="Strittmatter A."/>
            <person name="Daniel R."/>
            <person name="Gottschalk G."/>
            <person name="Meyer O."/>
        </authorList>
    </citation>
    <scope>NUCLEOTIDE SEQUENCE [LARGE SCALE GENOMIC DNA]</scope>
    <source>
        <strain evidence="4">ATCC 49405 / DSM 1227 / KCTC 32145 / OM5</strain>
    </source>
</reference>